<dbReference type="Gene3D" id="3.40.50.300">
    <property type="entry name" value="P-loop containing nucleotide triphosphate hydrolases"/>
    <property type="match status" value="2"/>
</dbReference>
<feature type="domain" description="ABC transmembrane type-1" evidence="11">
    <location>
        <begin position="36"/>
        <end position="297"/>
    </location>
</feature>
<dbReference type="InterPro" id="IPR027417">
    <property type="entry name" value="P-loop_NTPase"/>
</dbReference>
<feature type="transmembrane region" description="Helical" evidence="9">
    <location>
        <begin position="32"/>
        <end position="56"/>
    </location>
</feature>
<reference evidence="12 13" key="1">
    <citation type="submission" date="2013-03" db="EMBL/GenBank/DDBJ databases">
        <title>The Genome Sequence of Capronia epimyces CBS 606.96.</title>
        <authorList>
            <consortium name="The Broad Institute Genomics Platform"/>
            <person name="Cuomo C."/>
            <person name="de Hoog S."/>
            <person name="Gorbushina A."/>
            <person name="Walker B."/>
            <person name="Young S.K."/>
            <person name="Zeng Q."/>
            <person name="Gargeya S."/>
            <person name="Fitzgerald M."/>
            <person name="Haas B."/>
            <person name="Abouelleil A."/>
            <person name="Allen A.W."/>
            <person name="Alvarado L."/>
            <person name="Arachchi H.M."/>
            <person name="Berlin A.M."/>
            <person name="Chapman S.B."/>
            <person name="Gainer-Dewar J."/>
            <person name="Goldberg J."/>
            <person name="Griggs A."/>
            <person name="Gujja S."/>
            <person name="Hansen M."/>
            <person name="Howarth C."/>
            <person name="Imamovic A."/>
            <person name="Ireland A."/>
            <person name="Larimer J."/>
            <person name="McCowan C."/>
            <person name="Murphy C."/>
            <person name="Pearson M."/>
            <person name="Poon T.W."/>
            <person name="Priest M."/>
            <person name="Roberts A."/>
            <person name="Saif S."/>
            <person name="Shea T."/>
            <person name="Sisk P."/>
            <person name="Sykes S."/>
            <person name="Wortman J."/>
            <person name="Nusbaum C."/>
            <person name="Birren B."/>
        </authorList>
    </citation>
    <scope>NUCLEOTIDE SEQUENCE [LARGE SCALE GENOMIC DNA]</scope>
    <source>
        <strain evidence="12 13">CBS 606.96</strain>
    </source>
</reference>
<dbReference type="InterPro" id="IPR017871">
    <property type="entry name" value="ABC_transporter-like_CS"/>
</dbReference>
<proteinExistence type="predicted"/>
<dbReference type="eggNOG" id="KOG0055">
    <property type="taxonomic scope" value="Eukaryota"/>
</dbReference>
<evidence type="ECO:0000256" key="1">
    <source>
        <dbReference type="ARBA" id="ARBA00004141"/>
    </source>
</evidence>
<feature type="transmembrane region" description="Helical" evidence="9">
    <location>
        <begin position="200"/>
        <end position="218"/>
    </location>
</feature>
<dbReference type="SMART" id="SM00382">
    <property type="entry name" value="AAA"/>
    <property type="match status" value="2"/>
</dbReference>
<feature type="transmembrane region" description="Helical" evidence="9">
    <location>
        <begin position="84"/>
        <end position="108"/>
    </location>
</feature>
<dbReference type="PANTHER" id="PTHR43394:SF1">
    <property type="entry name" value="ATP-BINDING CASSETTE SUB-FAMILY B MEMBER 10, MITOCHONDRIAL"/>
    <property type="match status" value="1"/>
</dbReference>
<evidence type="ECO:0000259" key="10">
    <source>
        <dbReference type="PROSITE" id="PS50893"/>
    </source>
</evidence>
<accession>W9XVM9</accession>
<organism evidence="12 13">
    <name type="scientific">Capronia epimyces CBS 606.96</name>
    <dbReference type="NCBI Taxonomy" id="1182542"/>
    <lineage>
        <taxon>Eukaryota</taxon>
        <taxon>Fungi</taxon>
        <taxon>Dikarya</taxon>
        <taxon>Ascomycota</taxon>
        <taxon>Pezizomycotina</taxon>
        <taxon>Eurotiomycetes</taxon>
        <taxon>Chaetothyriomycetidae</taxon>
        <taxon>Chaetothyriales</taxon>
        <taxon>Herpotrichiellaceae</taxon>
        <taxon>Capronia</taxon>
    </lineage>
</organism>
<dbReference type="GO" id="GO:0005524">
    <property type="term" value="F:ATP binding"/>
    <property type="evidence" value="ECO:0007669"/>
    <property type="project" value="UniProtKB-KW"/>
</dbReference>
<dbReference type="OrthoDB" id="6500128at2759"/>
<dbReference type="PROSITE" id="PS00211">
    <property type="entry name" value="ABC_TRANSPORTER_1"/>
    <property type="match status" value="1"/>
</dbReference>
<feature type="domain" description="ABC transmembrane type-1" evidence="11">
    <location>
        <begin position="712"/>
        <end position="998"/>
    </location>
</feature>
<dbReference type="InterPro" id="IPR036640">
    <property type="entry name" value="ABC1_TM_sf"/>
</dbReference>
<feature type="domain" description="ABC transporter" evidence="10">
    <location>
        <begin position="1037"/>
        <end position="1296"/>
    </location>
</feature>
<evidence type="ECO:0000256" key="8">
    <source>
        <dbReference type="ARBA" id="ARBA00049740"/>
    </source>
</evidence>
<dbReference type="RefSeq" id="XP_007735963.1">
    <property type="nucleotide sequence ID" value="XM_007737773.1"/>
</dbReference>
<keyword evidence="5" id="KW-0067">ATP-binding</keyword>
<feature type="transmembrane region" description="Helical" evidence="9">
    <location>
        <begin position="750"/>
        <end position="775"/>
    </location>
</feature>
<comment type="caution">
    <text evidence="12">The sequence shown here is derived from an EMBL/GenBank/DDBJ whole genome shotgun (WGS) entry which is preliminary data.</text>
</comment>
<evidence type="ECO:0000256" key="7">
    <source>
        <dbReference type="ARBA" id="ARBA00023136"/>
    </source>
</evidence>
<dbReference type="SUPFAM" id="SSF90123">
    <property type="entry name" value="ABC transporter transmembrane region"/>
    <property type="match status" value="2"/>
</dbReference>
<evidence type="ECO:0000256" key="3">
    <source>
        <dbReference type="ARBA" id="ARBA00022692"/>
    </source>
</evidence>
<feature type="transmembrane region" description="Helical" evidence="9">
    <location>
        <begin position="938"/>
        <end position="959"/>
    </location>
</feature>
<dbReference type="Proteomes" id="UP000019478">
    <property type="component" value="Unassembled WGS sequence"/>
</dbReference>
<dbReference type="GeneID" id="19171763"/>
<feature type="transmembrane region" description="Helical" evidence="9">
    <location>
        <begin position="971"/>
        <end position="993"/>
    </location>
</feature>
<evidence type="ECO:0000256" key="6">
    <source>
        <dbReference type="ARBA" id="ARBA00022989"/>
    </source>
</evidence>
<dbReference type="SUPFAM" id="SSF52540">
    <property type="entry name" value="P-loop containing nucleoside triphosphate hydrolases"/>
    <property type="match status" value="2"/>
</dbReference>
<name>W9XVM9_9EURO</name>
<dbReference type="PANTHER" id="PTHR43394">
    <property type="entry name" value="ATP-DEPENDENT PERMEASE MDL1, MITOCHONDRIAL"/>
    <property type="match status" value="1"/>
</dbReference>
<evidence type="ECO:0000259" key="11">
    <source>
        <dbReference type="PROSITE" id="PS50929"/>
    </source>
</evidence>
<dbReference type="Gene3D" id="1.20.1560.10">
    <property type="entry name" value="ABC transporter type 1, transmembrane domain"/>
    <property type="match status" value="2"/>
</dbReference>
<evidence type="ECO:0000256" key="5">
    <source>
        <dbReference type="ARBA" id="ARBA00022840"/>
    </source>
</evidence>
<keyword evidence="3 9" id="KW-0812">Transmembrane</keyword>
<evidence type="ECO:0000256" key="4">
    <source>
        <dbReference type="ARBA" id="ARBA00022741"/>
    </source>
</evidence>
<dbReference type="GO" id="GO:0016020">
    <property type="term" value="C:membrane"/>
    <property type="evidence" value="ECO:0007669"/>
    <property type="project" value="UniProtKB-SubCell"/>
</dbReference>
<dbReference type="EMBL" id="AMGY01000006">
    <property type="protein sequence ID" value="EXJ81375.1"/>
    <property type="molecule type" value="Genomic_DNA"/>
</dbReference>
<dbReference type="PROSITE" id="PS50893">
    <property type="entry name" value="ABC_TRANSPORTER_2"/>
    <property type="match status" value="2"/>
</dbReference>
<evidence type="ECO:0000313" key="13">
    <source>
        <dbReference type="Proteomes" id="UP000019478"/>
    </source>
</evidence>
<dbReference type="CDD" id="cd03228">
    <property type="entry name" value="ABCC_MRP_Like"/>
    <property type="match status" value="1"/>
</dbReference>
<dbReference type="FunFam" id="3.40.50.300:FF:000604">
    <property type="entry name" value="ABC transporter B family member 28"/>
    <property type="match status" value="2"/>
</dbReference>
<dbReference type="InterPro" id="IPR039421">
    <property type="entry name" value="Type_1_exporter"/>
</dbReference>
<dbReference type="Pfam" id="PF00664">
    <property type="entry name" value="ABC_membrane"/>
    <property type="match status" value="2"/>
</dbReference>
<dbReference type="InterPro" id="IPR003593">
    <property type="entry name" value="AAA+_ATPase"/>
</dbReference>
<gene>
    <name evidence="12" type="ORF">A1O3_07666</name>
</gene>
<keyword evidence="13" id="KW-1185">Reference proteome</keyword>
<keyword evidence="7 9" id="KW-0472">Membrane</keyword>
<dbReference type="CDD" id="cd18578">
    <property type="entry name" value="ABC_6TM_Pgp_ABCB1_D2_like"/>
    <property type="match status" value="1"/>
</dbReference>
<dbReference type="HOGENOM" id="CLU_000604_17_2_1"/>
<keyword evidence="6 9" id="KW-1133">Transmembrane helix</keyword>
<dbReference type="PROSITE" id="PS50929">
    <property type="entry name" value="ABC_TM1F"/>
    <property type="match status" value="2"/>
</dbReference>
<evidence type="ECO:0000256" key="9">
    <source>
        <dbReference type="SAM" id="Phobius"/>
    </source>
</evidence>
<dbReference type="InterPro" id="IPR003439">
    <property type="entry name" value="ABC_transporter-like_ATP-bd"/>
</dbReference>
<sequence length="1305" mass="142559">MNVRPNPGPNFAPVKAAQPGRPIFFYTSKPHIFILLFAVIVSAAAGLLQPAMAIIFGRYFQVFSDYASGKIDGPALMERSLSSIYALLGIGLCTFFLKGGLLASWLVFGEMQAKGVREQLFQALLDREIEWYDERTIGVGTLLARMQTYDTSCWRPSTTDQSRQIREFQLGASQPLGLSILALVQALCSLGLAFHTNWKLTLVVLSVVPVIALGVALLSRQTQIYVEMHSRRLTQATKVANNIITNITMVKCFNTQEQEGQQYHSAVKDATVSSWKQAVFSAAQTGFVRFAGTTMFVQGIQTTFIIGRSGSGKSTVGQLLLRFYEAQNGTISIDGHDLQDIETTWIRNNITLVQQQTILFTETVFKNIALGHHNYSRVTASRVGSCLKMADLQSTIEALPQGVDTKVGRGGSSLSGGQKQRIAIARARLRDTPVLIMDEATSALDSTSRTSVMQAIRRWRQNKTTIIITHDLTQIHCEDMVYVLDGGRVVLKGRWSDVGDLSKEVSTGSNGPQQGFEAHRNCSSVGMLLDQCPNEDQANEALVSSPDCSVRKASFDAEMEAVAENKPVTSNRPIMSSGPLSRRLKMELSVSAGAVLNHLKRQSLARANAMYVLGHIQPRVGPLRNWPPAVQKGHISMRAATFLSSPRTPEFISKPLPVPPLMLELGDRNEWYPDATSKRRAAVAEEEHKTYSTSAILATVWPALNTSDRIRLICGLIATLCHAGAPATFSYTLVQVFGTYSLSTGYREKALVYSMAVLGIAVVDGVVSFLMQYLLVGASQTWVDDLRMAAMKVILRQPRGWFDEEMNRPAGLVSCLDGSAEEIKDLVGRFAAQLLVVAVMMVVAVVWSFITCWKITLVSLAATPLLYLLTRCFESVSSHWEARTNEACEQIGDIYVETFTDIKTVRSLTLESYFHQKYNRATAEALSIGRRRAIISGLLFGLSDSAIIFFTPLIFWYGARLAKDREWPVSSILEVFSLLLFCTANASAVVAYIPEISTAKNAANRLLRLVRTPVISHEDVGEVQLNEKNPNTLFGPIHFINLTFSYPTRPEVAVLRRLNLTIAPGKCTAIVGASGSGKSTIASLLLGLYPPEADHMALSSPTDPSGGPPSLTLAGRDIRSLDLAGLRSLIAIVPQAPILLPTTVRGNISYGLAPDSPLASAVRIESAAQLAGIHEFIQSLPQGYATIIGDGGLGVSGGQAQRIVIARALVRRPRILILDEATSALDSESAAIIRSSVKKLLHQKEQRLTVVVVTHAKEMMAFADHVVVLGQGIVVEQGSFPELLSRRAALWEMLRLERGCEQGHG</sequence>
<protein>
    <recommendedName>
        <fullName evidence="8">ABC multidrug transporter MDR2</fullName>
    </recommendedName>
</protein>
<feature type="transmembrane region" description="Helical" evidence="9">
    <location>
        <begin position="830"/>
        <end position="850"/>
    </location>
</feature>
<dbReference type="Pfam" id="PF00005">
    <property type="entry name" value="ABC_tran"/>
    <property type="match status" value="1"/>
</dbReference>
<feature type="domain" description="ABC transporter" evidence="10">
    <location>
        <begin position="267"/>
        <end position="511"/>
    </location>
</feature>
<comment type="subcellular location">
    <subcellularLocation>
        <location evidence="1">Membrane</location>
        <topology evidence="1">Multi-pass membrane protein</topology>
    </subcellularLocation>
</comment>
<evidence type="ECO:0000313" key="12">
    <source>
        <dbReference type="EMBL" id="EXJ81375.1"/>
    </source>
</evidence>
<dbReference type="GO" id="GO:0015421">
    <property type="term" value="F:ABC-type oligopeptide transporter activity"/>
    <property type="evidence" value="ECO:0007669"/>
    <property type="project" value="TreeGrafter"/>
</dbReference>
<dbReference type="GO" id="GO:0016887">
    <property type="term" value="F:ATP hydrolysis activity"/>
    <property type="evidence" value="ECO:0007669"/>
    <property type="project" value="InterPro"/>
</dbReference>
<keyword evidence="2" id="KW-0813">Transport</keyword>
<evidence type="ECO:0000256" key="2">
    <source>
        <dbReference type="ARBA" id="ARBA00022448"/>
    </source>
</evidence>
<dbReference type="STRING" id="1182542.W9XVM9"/>
<dbReference type="GO" id="GO:0005737">
    <property type="term" value="C:cytoplasm"/>
    <property type="evidence" value="ECO:0007669"/>
    <property type="project" value="UniProtKB-ARBA"/>
</dbReference>
<keyword evidence="4" id="KW-0547">Nucleotide-binding</keyword>
<dbReference type="CDD" id="cd18577">
    <property type="entry name" value="ABC_6TM_Pgp_ABCB1_D1_like"/>
    <property type="match status" value="1"/>
</dbReference>
<dbReference type="InterPro" id="IPR011527">
    <property type="entry name" value="ABC1_TM_dom"/>
</dbReference>